<evidence type="ECO:0000259" key="1">
    <source>
        <dbReference type="Pfam" id="PF12680"/>
    </source>
</evidence>
<dbReference type="Pfam" id="PF12680">
    <property type="entry name" value="SnoaL_2"/>
    <property type="match status" value="1"/>
</dbReference>
<keyword evidence="2" id="KW-0378">Hydrolase</keyword>
<organism evidence="2 3">
    <name type="scientific">Thalassotalea piscium</name>
    <dbReference type="NCBI Taxonomy" id="1230533"/>
    <lineage>
        <taxon>Bacteria</taxon>
        <taxon>Pseudomonadati</taxon>
        <taxon>Pseudomonadota</taxon>
        <taxon>Gammaproteobacteria</taxon>
        <taxon>Alteromonadales</taxon>
        <taxon>Colwelliaceae</taxon>
        <taxon>Thalassotalea</taxon>
    </lineage>
</organism>
<evidence type="ECO:0000313" key="2">
    <source>
        <dbReference type="EMBL" id="MBB6543253.1"/>
    </source>
</evidence>
<keyword evidence="3" id="KW-1185">Reference proteome</keyword>
<accession>A0A7X0TTK8</accession>
<dbReference type="AlphaFoldDB" id="A0A7X0TTK8"/>
<dbReference type="EMBL" id="JACHHU010000012">
    <property type="protein sequence ID" value="MBB6543253.1"/>
    <property type="molecule type" value="Genomic_DNA"/>
</dbReference>
<proteinExistence type="predicted"/>
<dbReference type="InterPro" id="IPR032710">
    <property type="entry name" value="NTF2-like_dom_sf"/>
</dbReference>
<reference evidence="2 3" key="1">
    <citation type="submission" date="2020-08" db="EMBL/GenBank/DDBJ databases">
        <title>Genomic Encyclopedia of Type Strains, Phase IV (KMG-IV): sequencing the most valuable type-strain genomes for metagenomic binning, comparative biology and taxonomic classification.</title>
        <authorList>
            <person name="Goeker M."/>
        </authorList>
    </citation>
    <scope>NUCLEOTIDE SEQUENCE [LARGE SCALE GENOMIC DNA]</scope>
    <source>
        <strain evidence="2 3">DSM 26287</strain>
    </source>
</reference>
<protein>
    <submittedName>
        <fullName evidence="2">Limonene-1,2-epoxide hydrolase</fullName>
    </submittedName>
</protein>
<dbReference type="Proteomes" id="UP000537141">
    <property type="component" value="Unassembled WGS sequence"/>
</dbReference>
<comment type="caution">
    <text evidence="2">The sequence shown here is derived from an EMBL/GenBank/DDBJ whole genome shotgun (WGS) entry which is preliminary data.</text>
</comment>
<gene>
    <name evidence="2" type="ORF">HNQ55_001761</name>
</gene>
<dbReference type="Gene3D" id="3.10.450.50">
    <property type="match status" value="1"/>
</dbReference>
<dbReference type="InterPro" id="IPR037401">
    <property type="entry name" value="SnoaL-like"/>
</dbReference>
<dbReference type="GO" id="GO:0016787">
    <property type="term" value="F:hydrolase activity"/>
    <property type="evidence" value="ECO:0007669"/>
    <property type="project" value="UniProtKB-KW"/>
</dbReference>
<evidence type="ECO:0000313" key="3">
    <source>
        <dbReference type="Proteomes" id="UP000537141"/>
    </source>
</evidence>
<sequence>MSSTSVEQLTLQSPLWLKQFIEGYQTLSTANLDILSAIYHKDVTFIDPIHKLEGLEQLHSYFQGLYQNLSSCKFDIERVIAQDHEAAIYWQMRYQHPKLNKGKVVTVSGNSHIKGNDDKIVYHRDYLDLGAMLYEQIPVFGRLTKWIKTRASN</sequence>
<dbReference type="RefSeq" id="WP_184424050.1">
    <property type="nucleotide sequence ID" value="NZ_AP027362.1"/>
</dbReference>
<feature type="domain" description="SnoaL-like" evidence="1">
    <location>
        <begin position="24"/>
        <end position="123"/>
    </location>
</feature>
<dbReference type="SUPFAM" id="SSF54427">
    <property type="entry name" value="NTF2-like"/>
    <property type="match status" value="1"/>
</dbReference>
<name>A0A7X0TTK8_9GAMM</name>